<keyword evidence="1" id="KW-0053">Apoptosis</keyword>
<dbReference type="PROSITE" id="PS50106">
    <property type="entry name" value="PDZ"/>
    <property type="match status" value="1"/>
</dbReference>
<evidence type="ECO:0000256" key="2">
    <source>
        <dbReference type="ARBA" id="ARBA00022737"/>
    </source>
</evidence>
<accession>A0ABR1PG17</accession>
<sequence>MVSTCMWATTGEGNSSDRFGNAEFYTDMVVQKPIPYLPVSIRRVLPALTITFDSTAPVHEMSSMGLDQAKQWEIVIRQARKSIGQFNLSCIQHVDLEEPMVIKGTGFYVQEEKGFVLTNKHLVSLGPCFGFIVFDGNIELEILRVVYTDPELDYATVQVDADLARSHGIKAIPLAAEGAKAGVDLRCLGHDEALGLSIGQATISRTDVEPEYNHDAYCLRIFNCETIQAAFSFVGGGSGSPALNIKGEAVGLMMGGRVKSSNNFLLGLHYPQMVIEKLTTGKTIPRGTIQVQWTLQKLHESQRYGLPAEWDIKIREQGRSNAIVAEKVLEGGPAHGKIEAGDILLEVDQDLQTDLWRLSMYKDNHIGREVSFRLWRRNQEVQVNCSIGDLHAISTHHLISYFGATFHPMEWMTACWANHPIGGVYVTGEPMSNAFKPHHLLESINNHPTPNMESLLRALQSIKQGSQHISTVHRNIKNRKTVHTTAYLPTNNFKLPQEMWREPLEGGGWVEKKMATPSSDASGQRSDLVRSGTGEIVAHGIKKALPENGFGTKINEIFHGMVSLHLYSSVDIDGCGTGEFTRTGLLLEHGLVVTRRGGMSFFDEVKITLSVGTEVRAHVIFMHEAADFTLIKYNTADAPHVPDLKPVSLSERRLEEGDNVYFASFDNAEKKVVHTCVELISHRTFYEEGAGFYLPFHHETVLLTSPLSRTESGVILYDDGTVAGLQQVWPNHTAGEHYFLPASRVDDVFELWKSGQLSNIRFQDFDVKSISHSDAFWQSLPDQTVSAIAEQSSSNQLLVVDRVPLQCTALNGKAELHPLRKGDIILELDKEKVTKSSDLRYVFTDACIPVRVLRDGRPVDFLVPTIPIDDTQMKEFVYICGATIHKPSLRARLRTTCRSEIYVAATTTSSPANMHELPLHICIDRVNGKEVATMEDFKSAINVPDKEYFTLRTLDSNTEGIVSLKKWEKFFPSFIYAMDGCNVTRTAVSCVENVDNDDDK</sequence>
<reference evidence="4 5" key="1">
    <citation type="submission" date="2024-02" db="EMBL/GenBank/DDBJ databases">
        <title>De novo assembly and annotation of 12 fungi associated with fruit tree decline syndrome in Ontario, Canada.</title>
        <authorList>
            <person name="Sulman M."/>
            <person name="Ellouze W."/>
            <person name="Ilyukhin E."/>
        </authorList>
    </citation>
    <scope>NUCLEOTIDE SEQUENCE [LARGE SCALE GENOMIC DNA]</scope>
    <source>
        <strain evidence="4 5">M169</strain>
    </source>
</reference>
<organism evidence="4 5">
    <name type="scientific">Diaporthe eres</name>
    <name type="common">Phomopsis oblonga</name>
    <dbReference type="NCBI Taxonomy" id="83184"/>
    <lineage>
        <taxon>Eukaryota</taxon>
        <taxon>Fungi</taxon>
        <taxon>Dikarya</taxon>
        <taxon>Ascomycota</taxon>
        <taxon>Pezizomycotina</taxon>
        <taxon>Sordariomycetes</taxon>
        <taxon>Sordariomycetidae</taxon>
        <taxon>Diaporthales</taxon>
        <taxon>Diaporthaceae</taxon>
        <taxon>Diaporthe</taxon>
        <taxon>Diaporthe eres species complex</taxon>
    </lineage>
</organism>
<proteinExistence type="predicted"/>
<protein>
    <recommendedName>
        <fullName evidence="3">PDZ domain-containing protein</fullName>
    </recommendedName>
</protein>
<dbReference type="InterPro" id="IPR009003">
    <property type="entry name" value="Peptidase_S1_PA"/>
</dbReference>
<dbReference type="PANTHER" id="PTHR46366">
    <property type="entry name" value="PRO-APOPTOTIC SERINE PROTEASE NMA111"/>
    <property type="match status" value="1"/>
</dbReference>
<feature type="domain" description="PDZ" evidence="3">
    <location>
        <begin position="292"/>
        <end position="348"/>
    </location>
</feature>
<dbReference type="PANTHER" id="PTHR46366:SF8">
    <property type="entry name" value="PRO-APOPTOTIC SERINE PROTEASE NMA111"/>
    <property type="match status" value="1"/>
</dbReference>
<dbReference type="Proteomes" id="UP001430848">
    <property type="component" value="Unassembled WGS sequence"/>
</dbReference>
<name>A0ABR1PG17_DIAER</name>
<dbReference type="Pfam" id="PF12812">
    <property type="entry name" value="PDZ_1"/>
    <property type="match status" value="1"/>
</dbReference>
<dbReference type="SUPFAM" id="SSF50494">
    <property type="entry name" value="Trypsin-like serine proteases"/>
    <property type="match status" value="2"/>
</dbReference>
<evidence type="ECO:0000259" key="3">
    <source>
        <dbReference type="PROSITE" id="PS50106"/>
    </source>
</evidence>
<comment type="caution">
    <text evidence="4">The sequence shown here is derived from an EMBL/GenBank/DDBJ whole genome shotgun (WGS) entry which is preliminary data.</text>
</comment>
<dbReference type="Gene3D" id="2.30.42.10">
    <property type="match status" value="2"/>
</dbReference>
<keyword evidence="2" id="KW-0677">Repeat</keyword>
<evidence type="ECO:0000313" key="4">
    <source>
        <dbReference type="EMBL" id="KAK7735968.1"/>
    </source>
</evidence>
<gene>
    <name evidence="4" type="ORF">SLS63_003486</name>
</gene>
<dbReference type="InterPro" id="IPR036034">
    <property type="entry name" value="PDZ_sf"/>
</dbReference>
<dbReference type="EMBL" id="JAKNSF020000011">
    <property type="protein sequence ID" value="KAK7735968.1"/>
    <property type="molecule type" value="Genomic_DNA"/>
</dbReference>
<dbReference type="Pfam" id="PF13365">
    <property type="entry name" value="Trypsin_2"/>
    <property type="match status" value="1"/>
</dbReference>
<evidence type="ECO:0000256" key="1">
    <source>
        <dbReference type="ARBA" id="ARBA00022703"/>
    </source>
</evidence>
<dbReference type="SUPFAM" id="SSF50156">
    <property type="entry name" value="PDZ domain-like"/>
    <property type="match status" value="2"/>
</dbReference>
<evidence type="ECO:0000313" key="5">
    <source>
        <dbReference type="Proteomes" id="UP001430848"/>
    </source>
</evidence>
<dbReference type="InterPro" id="IPR025926">
    <property type="entry name" value="PDZ-like_dom"/>
</dbReference>
<dbReference type="InterPro" id="IPR001478">
    <property type="entry name" value="PDZ"/>
</dbReference>
<dbReference type="Gene3D" id="2.40.10.120">
    <property type="match status" value="1"/>
</dbReference>
<keyword evidence="5" id="KW-1185">Reference proteome</keyword>